<dbReference type="EMBL" id="JBJVNE010000020">
    <property type="protein sequence ID" value="MFM9651224.1"/>
    <property type="molecule type" value="Genomic_DNA"/>
</dbReference>
<comment type="caution">
    <text evidence="3">The sequence shown here is derived from an EMBL/GenBank/DDBJ whole genome shotgun (WGS) entry which is preliminary data.</text>
</comment>
<gene>
    <name evidence="3" type="ORF">ACKI1S_34380</name>
</gene>
<accession>A0ABW9ITZ9</accession>
<proteinExistence type="predicted"/>
<name>A0ABW9ITZ9_STRGJ</name>
<evidence type="ECO:0000256" key="2">
    <source>
        <dbReference type="SAM" id="Phobius"/>
    </source>
</evidence>
<evidence type="ECO:0000313" key="3">
    <source>
        <dbReference type="EMBL" id="MFM9651224.1"/>
    </source>
</evidence>
<keyword evidence="4" id="KW-1185">Reference proteome</keyword>
<dbReference type="Proteomes" id="UP001631993">
    <property type="component" value="Unassembled WGS sequence"/>
</dbReference>
<keyword evidence="2" id="KW-1133">Transmembrane helix</keyword>
<evidence type="ECO:0000256" key="1">
    <source>
        <dbReference type="SAM" id="MobiDB-lite"/>
    </source>
</evidence>
<evidence type="ECO:0000313" key="4">
    <source>
        <dbReference type="Proteomes" id="UP001631993"/>
    </source>
</evidence>
<dbReference type="RefSeq" id="WP_369278679.1">
    <property type="nucleotide sequence ID" value="NZ_JBJVMW010000018.1"/>
</dbReference>
<feature type="transmembrane region" description="Helical" evidence="2">
    <location>
        <begin position="63"/>
        <end position="85"/>
    </location>
</feature>
<feature type="compositionally biased region" description="Pro residues" evidence="1">
    <location>
        <begin position="32"/>
        <end position="53"/>
    </location>
</feature>
<protein>
    <submittedName>
        <fullName evidence="3">Uncharacterized protein</fullName>
    </submittedName>
</protein>
<sequence length="308" mass="32847">MTEPQQLTGVEDAREAPEAAEPQDVTDVTAPPAAPIAPVPASEPAPEPAPAPVPKDRRVLRAVLRWTAAVVVFAAAGTGAAYGIVGMERTDVPGLATESDGRWAYPTLVKPPLPSGSPGPFAETNPAGTHHADLRALLLPAPEGATENKALRGSDGWLTTEDYLAEFEQKEDREELGQKLLDHGLRHIAARGWTTQDGTRTRVYLLQFNTAAVVDKLIATEAVAFVPPTHQVRGAAEVEYDEAFPERATVSGVEQTSYAEIKPYGPEQVRFAHIAVGDVYAVIVQSRKGAALAVPFQQTVTLQSQLLG</sequence>
<reference evidence="3 4" key="1">
    <citation type="submission" date="2024-12" db="EMBL/GenBank/DDBJ databases">
        <title>Forecasting of Potato common scab and diversities of Pathogenic streptomyces spp. in china.</title>
        <authorList>
            <person name="Handique U."/>
            <person name="Wu J."/>
        </authorList>
    </citation>
    <scope>NUCLEOTIDE SEQUENCE [LARGE SCALE GENOMIC DNA]</scope>
    <source>
        <strain evidence="3 4">ZRIMU1585</strain>
    </source>
</reference>
<keyword evidence="2" id="KW-0812">Transmembrane</keyword>
<feature type="region of interest" description="Disordered" evidence="1">
    <location>
        <begin position="1"/>
        <end position="53"/>
    </location>
</feature>
<keyword evidence="2" id="KW-0472">Membrane</keyword>
<organism evidence="3 4">
    <name type="scientific">Streptomyces galilaeus</name>
    <dbReference type="NCBI Taxonomy" id="33899"/>
    <lineage>
        <taxon>Bacteria</taxon>
        <taxon>Bacillati</taxon>
        <taxon>Actinomycetota</taxon>
        <taxon>Actinomycetes</taxon>
        <taxon>Kitasatosporales</taxon>
        <taxon>Streptomycetaceae</taxon>
        <taxon>Streptomyces</taxon>
    </lineage>
</organism>